<dbReference type="AlphaFoldDB" id="A0AAE0MCM5"/>
<feature type="compositionally biased region" description="Basic and acidic residues" evidence="1">
    <location>
        <begin position="260"/>
        <end position="279"/>
    </location>
</feature>
<dbReference type="EMBL" id="JAUEPO010000003">
    <property type="protein sequence ID" value="KAK3327290.1"/>
    <property type="molecule type" value="Genomic_DNA"/>
</dbReference>
<feature type="compositionally biased region" description="Low complexity" evidence="1">
    <location>
        <begin position="50"/>
        <end position="64"/>
    </location>
</feature>
<feature type="compositionally biased region" description="Polar residues" evidence="1">
    <location>
        <begin position="345"/>
        <end position="356"/>
    </location>
</feature>
<keyword evidence="3" id="KW-1185">Reference proteome</keyword>
<feature type="region of interest" description="Disordered" evidence="1">
    <location>
        <begin position="726"/>
        <end position="756"/>
    </location>
</feature>
<reference evidence="2" key="1">
    <citation type="journal article" date="2023" name="Mol. Phylogenet. Evol.">
        <title>Genome-scale phylogeny and comparative genomics of the fungal order Sordariales.</title>
        <authorList>
            <person name="Hensen N."/>
            <person name="Bonometti L."/>
            <person name="Westerberg I."/>
            <person name="Brannstrom I.O."/>
            <person name="Guillou S."/>
            <person name="Cros-Aarteil S."/>
            <person name="Calhoun S."/>
            <person name="Haridas S."/>
            <person name="Kuo A."/>
            <person name="Mondo S."/>
            <person name="Pangilinan J."/>
            <person name="Riley R."/>
            <person name="LaButti K."/>
            <person name="Andreopoulos B."/>
            <person name="Lipzen A."/>
            <person name="Chen C."/>
            <person name="Yan M."/>
            <person name="Daum C."/>
            <person name="Ng V."/>
            <person name="Clum A."/>
            <person name="Steindorff A."/>
            <person name="Ohm R.A."/>
            <person name="Martin F."/>
            <person name="Silar P."/>
            <person name="Natvig D.O."/>
            <person name="Lalanne C."/>
            <person name="Gautier V."/>
            <person name="Ament-Velasquez S.L."/>
            <person name="Kruys A."/>
            <person name="Hutchinson M.I."/>
            <person name="Powell A.J."/>
            <person name="Barry K."/>
            <person name="Miller A.N."/>
            <person name="Grigoriev I.V."/>
            <person name="Debuchy R."/>
            <person name="Gladieux P."/>
            <person name="Hiltunen Thoren M."/>
            <person name="Johannesson H."/>
        </authorList>
    </citation>
    <scope>NUCLEOTIDE SEQUENCE</scope>
    <source>
        <strain evidence="2">SMH4131-1</strain>
    </source>
</reference>
<evidence type="ECO:0000256" key="1">
    <source>
        <dbReference type="SAM" id="MobiDB-lite"/>
    </source>
</evidence>
<comment type="caution">
    <text evidence="2">The sequence shown here is derived from an EMBL/GenBank/DDBJ whole genome shotgun (WGS) entry which is preliminary data.</text>
</comment>
<organism evidence="2 3">
    <name type="scientific">Cercophora scortea</name>
    <dbReference type="NCBI Taxonomy" id="314031"/>
    <lineage>
        <taxon>Eukaryota</taxon>
        <taxon>Fungi</taxon>
        <taxon>Dikarya</taxon>
        <taxon>Ascomycota</taxon>
        <taxon>Pezizomycotina</taxon>
        <taxon>Sordariomycetes</taxon>
        <taxon>Sordariomycetidae</taxon>
        <taxon>Sordariales</taxon>
        <taxon>Lasiosphaeriaceae</taxon>
        <taxon>Cercophora</taxon>
    </lineage>
</organism>
<feature type="region of interest" description="Disordered" evidence="1">
    <location>
        <begin position="1"/>
        <end position="105"/>
    </location>
</feature>
<protein>
    <submittedName>
        <fullName evidence="2">Uncharacterized protein</fullName>
    </submittedName>
</protein>
<name>A0AAE0MCM5_9PEZI</name>
<feature type="compositionally biased region" description="Basic and acidic residues" evidence="1">
    <location>
        <begin position="242"/>
        <end position="251"/>
    </location>
</feature>
<feature type="region of interest" description="Disordered" evidence="1">
    <location>
        <begin position="667"/>
        <end position="686"/>
    </location>
</feature>
<evidence type="ECO:0000313" key="3">
    <source>
        <dbReference type="Proteomes" id="UP001286456"/>
    </source>
</evidence>
<accession>A0AAE0MCM5</accession>
<reference evidence="2" key="2">
    <citation type="submission" date="2023-06" db="EMBL/GenBank/DDBJ databases">
        <authorList>
            <consortium name="Lawrence Berkeley National Laboratory"/>
            <person name="Haridas S."/>
            <person name="Hensen N."/>
            <person name="Bonometti L."/>
            <person name="Westerberg I."/>
            <person name="Brannstrom I.O."/>
            <person name="Guillou S."/>
            <person name="Cros-Aarteil S."/>
            <person name="Calhoun S."/>
            <person name="Kuo A."/>
            <person name="Mondo S."/>
            <person name="Pangilinan J."/>
            <person name="Riley R."/>
            <person name="Labutti K."/>
            <person name="Andreopoulos B."/>
            <person name="Lipzen A."/>
            <person name="Chen C."/>
            <person name="Yanf M."/>
            <person name="Daum C."/>
            <person name="Ng V."/>
            <person name="Clum A."/>
            <person name="Steindorff A."/>
            <person name="Ohm R."/>
            <person name="Martin F."/>
            <person name="Silar P."/>
            <person name="Natvig D."/>
            <person name="Lalanne C."/>
            <person name="Gautier V."/>
            <person name="Ament-Velasquez S.L."/>
            <person name="Kruys A."/>
            <person name="Hutchinson M.I."/>
            <person name="Powell A.J."/>
            <person name="Barry K."/>
            <person name="Miller A.N."/>
            <person name="Grigoriev I.V."/>
            <person name="Debuchy R."/>
            <person name="Gladieux P."/>
            <person name="Thoren M.H."/>
            <person name="Johannesson H."/>
        </authorList>
    </citation>
    <scope>NUCLEOTIDE SEQUENCE</scope>
    <source>
        <strain evidence="2">SMH4131-1</strain>
    </source>
</reference>
<evidence type="ECO:0000313" key="2">
    <source>
        <dbReference type="EMBL" id="KAK3327290.1"/>
    </source>
</evidence>
<feature type="region of interest" description="Disordered" evidence="1">
    <location>
        <begin position="341"/>
        <end position="367"/>
    </location>
</feature>
<feature type="region of interest" description="Disordered" evidence="1">
    <location>
        <begin position="391"/>
        <end position="414"/>
    </location>
</feature>
<feature type="compositionally biased region" description="Basic and acidic residues" evidence="1">
    <location>
        <begin position="74"/>
        <end position="88"/>
    </location>
</feature>
<gene>
    <name evidence="2" type="ORF">B0T19DRAFT_158775</name>
</gene>
<sequence>MVTHTSQLPTAKGLSRLRTSGIKIKTHPQDASASSGRGKALASADWRKTASAASSSGGSIGSNSLKRSQNNSRTSDDHTSSLEMERMHSGHNSCAHEAMQDSGSSWEMVASKPHMESSQSSLSTSELSLAEVTAVQLKDMKPVMMNVNGEELALPNRFTFDVTPVEMNQLYLGKTSPILMIGELKRVKNPNRLRRKSSHSASRFDLPENIRALLEHDLDGPSGVKSSSADIPATKLGSSLSRSRESRDEAQFRGSNDSVDNIRRREAESGHDGAGMAKDEDARFRNLLCRLQKIQDQGTNNQRQGQAPSAFDIRTSDPAIVAAKVKDEVQKIVGFMPNRAVADGRSQQQQQAIWETNTEREGSGDSGYSSAHGLLFSGDTLVNSAGAWSAESRDRLSNSSTSADTKRLNPAAAEFKSTFPTTTVPVLSPRRLSRPPLSNLFLDAMPHITPASGALPHMRPSPELNQALREMANRRLLPLGLDNMSSGGSEHMFPTSIRGTMAPPPGFGASEMGTFVGIPGTLPPINFHRQTAETLSSPAVVFPSPSVPQAPTADPMTLPIISGTSTFPPPGATIAQFIPPLSTGPGGLPSVAPVIAPFARTPVAGPPQPLFNSNGKINRPHFPVTQKPRDHDPVKQQQYEAYLEWRKANEPGYHMRCKMRQANRVVRQYQHHQTKQPQQQPEKGGENGVWKAIVEKAKAAVGAAAAVAAEEKKSRADTVREELKAKVQKCKSASEDAGMPAGMGGGNAERKTQSED</sequence>
<proteinExistence type="predicted"/>
<dbReference type="Proteomes" id="UP001286456">
    <property type="component" value="Unassembled WGS sequence"/>
</dbReference>
<feature type="region of interest" description="Disordered" evidence="1">
    <location>
        <begin position="218"/>
        <end position="279"/>
    </location>
</feature>